<keyword evidence="2 12" id="KW-1003">Cell membrane</keyword>
<dbReference type="PANTHER" id="PTHR26453">
    <property type="entry name" value="OLFACTORY RECEPTOR"/>
    <property type="match status" value="1"/>
</dbReference>
<reference evidence="14" key="3">
    <citation type="submission" date="2025-09" db="UniProtKB">
        <authorList>
            <consortium name="Ensembl"/>
        </authorList>
    </citation>
    <scope>IDENTIFICATION</scope>
    <source>
        <strain evidence="14">Isolate ISIS603380</strain>
    </source>
</reference>
<dbReference type="GO" id="GO:0004984">
    <property type="term" value="F:olfactory receptor activity"/>
    <property type="evidence" value="ECO:0007669"/>
    <property type="project" value="InterPro"/>
</dbReference>
<keyword evidence="3 12" id="KW-0716">Sensory transduction</keyword>
<keyword evidence="4 11" id="KW-0812">Transmembrane</keyword>
<keyword evidence="8 12" id="KW-0472">Membrane</keyword>
<comment type="subcellular location">
    <subcellularLocation>
        <location evidence="1 12">Cell membrane</location>
        <topology evidence="1 12">Multi-pass membrane protein</topology>
    </subcellularLocation>
</comment>
<dbReference type="InterPro" id="IPR000725">
    <property type="entry name" value="Olfact_rcpt"/>
</dbReference>
<feature type="domain" description="G-protein coupled receptors family 1 profile" evidence="13">
    <location>
        <begin position="41"/>
        <end position="289"/>
    </location>
</feature>
<protein>
    <recommendedName>
        <fullName evidence="12">Olfactory receptor</fullName>
    </recommendedName>
</protein>
<keyword evidence="9 11" id="KW-0675">Receptor</keyword>
<dbReference type="PRINTS" id="PR00237">
    <property type="entry name" value="GPCRRHODOPSN"/>
</dbReference>
<dbReference type="PRINTS" id="PR00245">
    <property type="entry name" value="OLFACTORYR"/>
</dbReference>
<evidence type="ECO:0000256" key="1">
    <source>
        <dbReference type="ARBA" id="ARBA00004651"/>
    </source>
</evidence>
<dbReference type="GeneTree" id="ENSGT01140000282496"/>
<proteinExistence type="inferred from homology"/>
<name>G3TXS5_LOXAF</name>
<dbReference type="CDD" id="cd15431">
    <property type="entry name" value="7tmA_OR13H-like"/>
    <property type="match status" value="1"/>
</dbReference>
<dbReference type="Pfam" id="PF13853">
    <property type="entry name" value="7tm_4"/>
    <property type="match status" value="1"/>
</dbReference>
<feature type="transmembrane region" description="Helical" evidence="12">
    <location>
        <begin position="196"/>
        <end position="224"/>
    </location>
</feature>
<dbReference type="SUPFAM" id="SSF81321">
    <property type="entry name" value="Family A G protein-coupled receptor-like"/>
    <property type="match status" value="1"/>
</dbReference>
<evidence type="ECO:0000259" key="13">
    <source>
        <dbReference type="PROSITE" id="PS50262"/>
    </source>
</evidence>
<feature type="transmembrane region" description="Helical" evidence="12">
    <location>
        <begin position="132"/>
        <end position="155"/>
    </location>
</feature>
<evidence type="ECO:0000256" key="12">
    <source>
        <dbReference type="RuleBase" id="RU363047"/>
    </source>
</evidence>
<keyword evidence="15" id="KW-1185">Reference proteome</keyword>
<feature type="transmembrane region" description="Helical" evidence="12">
    <location>
        <begin position="102"/>
        <end position="120"/>
    </location>
</feature>
<feature type="transmembrane region" description="Helical" evidence="12">
    <location>
        <begin position="60"/>
        <end position="82"/>
    </location>
</feature>
<dbReference type="OMA" id="VISYEFC"/>
<feature type="transmembrane region" description="Helical" evidence="12">
    <location>
        <begin position="272"/>
        <end position="291"/>
    </location>
</feature>
<evidence type="ECO:0000256" key="5">
    <source>
        <dbReference type="ARBA" id="ARBA00022725"/>
    </source>
</evidence>
<accession>G3TXS5</accession>
<keyword evidence="6 12" id="KW-1133">Transmembrane helix</keyword>
<dbReference type="InParanoid" id="G3TXS5"/>
<dbReference type="FunFam" id="1.20.1070.10:FF:000015">
    <property type="entry name" value="Olfactory receptor"/>
    <property type="match status" value="1"/>
</dbReference>
<comment type="similarity">
    <text evidence="11">Belongs to the G-protein coupled receptor 1 family.</text>
</comment>
<evidence type="ECO:0000256" key="8">
    <source>
        <dbReference type="ARBA" id="ARBA00023136"/>
    </source>
</evidence>
<evidence type="ECO:0000256" key="11">
    <source>
        <dbReference type="RuleBase" id="RU000688"/>
    </source>
</evidence>
<sequence length="310" mass="34945">MTPENSSTVTELVLIGFSNHPQAEIPLFFLFSLIYLMNLFGNTAIFVLVVIDSCLQTPMYFFLCHLAFLNIFYTTAVVPKMLLNLLASKKVISYDLCLAQTYISLLMGAAECIILAVMALDRYTAICYPLRYLLIMNWSLCVQLSAGAWTISFFVSVVPLYFTIVPICGPYIIDHIFCEVPVFLHMICNDTSLQEIVMVIGASGTLLLPFLLIVLSYLRILVAVIRMHSAEGRKKAFSTCSSHLTVVTIYYGTGMFMYMRPKSVYSAEGDKLISLFYAVINPALNPLIYSLRNKEVQGAMQRALERWKVF</sequence>
<dbReference type="Ensembl" id="ENSLAFT00000031019.1">
    <property type="protein sequence ID" value="ENSLAFP00000020383.1"/>
    <property type="gene ID" value="ENSLAFG00000030969.1"/>
</dbReference>
<dbReference type="PROSITE" id="PS50262">
    <property type="entry name" value="G_PROTEIN_RECEP_F1_2"/>
    <property type="match status" value="1"/>
</dbReference>
<evidence type="ECO:0000256" key="10">
    <source>
        <dbReference type="ARBA" id="ARBA00023224"/>
    </source>
</evidence>
<dbReference type="eggNOG" id="ENOG502SKMF">
    <property type="taxonomic scope" value="Eukaryota"/>
</dbReference>
<evidence type="ECO:0000256" key="6">
    <source>
        <dbReference type="ARBA" id="ARBA00022989"/>
    </source>
</evidence>
<feature type="transmembrane region" description="Helical" evidence="12">
    <location>
        <begin position="27"/>
        <end position="51"/>
    </location>
</feature>
<reference evidence="14 15" key="1">
    <citation type="submission" date="2009-06" db="EMBL/GenBank/DDBJ databases">
        <title>The Genome Sequence of Loxodonta africana (African elephant).</title>
        <authorList>
            <person name="Di Palma F."/>
            <person name="Heiman D."/>
            <person name="Young S."/>
            <person name="Johnson J."/>
            <person name="Lander E.S."/>
            <person name="Lindblad-Toh K."/>
        </authorList>
    </citation>
    <scope>NUCLEOTIDE SEQUENCE [LARGE SCALE GENOMIC DNA]</scope>
    <source>
        <strain evidence="14 15">Isolate ISIS603380</strain>
    </source>
</reference>
<reference evidence="14" key="2">
    <citation type="submission" date="2025-08" db="UniProtKB">
        <authorList>
            <consortium name="Ensembl"/>
        </authorList>
    </citation>
    <scope>IDENTIFICATION</scope>
    <source>
        <strain evidence="14">Isolate ISIS603380</strain>
    </source>
</reference>
<evidence type="ECO:0000256" key="4">
    <source>
        <dbReference type="ARBA" id="ARBA00022692"/>
    </source>
</evidence>
<keyword evidence="10 11" id="KW-0807">Transducer</keyword>
<dbReference type="InterPro" id="IPR017452">
    <property type="entry name" value="GPCR_Rhodpsn_7TM"/>
</dbReference>
<evidence type="ECO:0000256" key="3">
    <source>
        <dbReference type="ARBA" id="ARBA00022606"/>
    </source>
</evidence>
<dbReference type="HOGENOM" id="CLU_012526_1_2_1"/>
<feature type="transmembrane region" description="Helical" evidence="12">
    <location>
        <begin position="236"/>
        <end position="260"/>
    </location>
</feature>
<evidence type="ECO:0000256" key="7">
    <source>
        <dbReference type="ARBA" id="ARBA00023040"/>
    </source>
</evidence>
<dbReference type="GO" id="GO:0004930">
    <property type="term" value="F:G protein-coupled receptor activity"/>
    <property type="evidence" value="ECO:0007669"/>
    <property type="project" value="UniProtKB-KW"/>
</dbReference>
<dbReference type="STRING" id="9785.ENSLAFP00000020383"/>
<evidence type="ECO:0000256" key="9">
    <source>
        <dbReference type="ARBA" id="ARBA00023170"/>
    </source>
</evidence>
<dbReference type="GO" id="GO:0005886">
    <property type="term" value="C:plasma membrane"/>
    <property type="evidence" value="ECO:0007669"/>
    <property type="project" value="UniProtKB-SubCell"/>
</dbReference>
<evidence type="ECO:0000313" key="15">
    <source>
        <dbReference type="Proteomes" id="UP000007646"/>
    </source>
</evidence>
<dbReference type="Proteomes" id="UP000007646">
    <property type="component" value="Unassembled WGS sequence"/>
</dbReference>
<dbReference type="InterPro" id="IPR000276">
    <property type="entry name" value="GPCR_Rhodpsn"/>
</dbReference>
<keyword evidence="5 12" id="KW-0552">Olfaction</keyword>
<keyword evidence="7 11" id="KW-0297">G-protein coupled receptor</keyword>
<dbReference type="PROSITE" id="PS00237">
    <property type="entry name" value="G_PROTEIN_RECEP_F1_1"/>
    <property type="match status" value="1"/>
</dbReference>
<evidence type="ECO:0000313" key="14">
    <source>
        <dbReference type="Ensembl" id="ENSLAFP00000020383.1"/>
    </source>
</evidence>
<organism evidence="14 15">
    <name type="scientific">Loxodonta africana</name>
    <name type="common">African elephant</name>
    <dbReference type="NCBI Taxonomy" id="9785"/>
    <lineage>
        <taxon>Eukaryota</taxon>
        <taxon>Metazoa</taxon>
        <taxon>Chordata</taxon>
        <taxon>Craniata</taxon>
        <taxon>Vertebrata</taxon>
        <taxon>Euteleostomi</taxon>
        <taxon>Mammalia</taxon>
        <taxon>Eutheria</taxon>
        <taxon>Afrotheria</taxon>
        <taxon>Proboscidea</taxon>
        <taxon>Elephantidae</taxon>
        <taxon>Loxodonta</taxon>
    </lineage>
</organism>
<dbReference type="Gene3D" id="1.20.1070.10">
    <property type="entry name" value="Rhodopsin 7-helix transmembrane proteins"/>
    <property type="match status" value="1"/>
</dbReference>
<evidence type="ECO:0000256" key="2">
    <source>
        <dbReference type="ARBA" id="ARBA00022475"/>
    </source>
</evidence>
<dbReference type="AlphaFoldDB" id="G3TXS5"/>
<dbReference type="SMART" id="SM01381">
    <property type="entry name" value="7TM_GPCR_Srsx"/>
    <property type="match status" value="1"/>
</dbReference>